<keyword evidence="3" id="KW-1185">Reference proteome</keyword>
<comment type="caution">
    <text evidence="2">The sequence shown here is derived from an EMBL/GenBank/DDBJ whole genome shotgun (WGS) entry which is preliminary data.</text>
</comment>
<dbReference type="PROSITE" id="PS51257">
    <property type="entry name" value="PROKAR_LIPOPROTEIN"/>
    <property type="match status" value="1"/>
</dbReference>
<evidence type="ECO:0000313" key="3">
    <source>
        <dbReference type="Proteomes" id="UP000245489"/>
    </source>
</evidence>
<dbReference type="Proteomes" id="UP000245489">
    <property type="component" value="Unassembled WGS sequence"/>
</dbReference>
<sequence>MKKYLLLLVMFCGLLGCSKSSEVTPASTTSYVSMKINGVLWKSDIGAGAISAGNFSGTGALDATGGKEALSMALINCATVGTVYKFEEANDRVFQFTKLASKVNYFITKDTKGSSGTLTITKTKAVNSLNYANATFAGTAVGSDGSKIVITEGLIVNAQVN</sequence>
<organism evidence="2 3">
    <name type="scientific">Arcicella aurantiaca</name>
    <dbReference type="NCBI Taxonomy" id="591202"/>
    <lineage>
        <taxon>Bacteria</taxon>
        <taxon>Pseudomonadati</taxon>
        <taxon>Bacteroidota</taxon>
        <taxon>Cytophagia</taxon>
        <taxon>Cytophagales</taxon>
        <taxon>Flectobacillaceae</taxon>
        <taxon>Arcicella</taxon>
    </lineage>
</organism>
<name>A0A316DIM9_9BACT</name>
<dbReference type="AlphaFoldDB" id="A0A316DIM9"/>
<accession>A0A316DIM9</accession>
<protein>
    <recommendedName>
        <fullName evidence="4">Lipoprotein</fullName>
    </recommendedName>
</protein>
<proteinExistence type="predicted"/>
<feature type="signal peptide" evidence="1">
    <location>
        <begin position="1"/>
        <end position="20"/>
    </location>
</feature>
<reference evidence="2 3" key="1">
    <citation type="submission" date="2018-05" db="EMBL/GenBank/DDBJ databases">
        <title>Genomic Encyclopedia of Archaeal and Bacterial Type Strains, Phase II (KMG-II): from individual species to whole genera.</title>
        <authorList>
            <person name="Goeker M."/>
        </authorList>
    </citation>
    <scope>NUCLEOTIDE SEQUENCE [LARGE SCALE GENOMIC DNA]</scope>
    <source>
        <strain evidence="2 3">DSM 22214</strain>
    </source>
</reference>
<dbReference type="RefSeq" id="WP_146199226.1">
    <property type="nucleotide sequence ID" value="NZ_QGGO01000035.1"/>
</dbReference>
<feature type="chain" id="PRO_5016433041" description="Lipoprotein" evidence="1">
    <location>
        <begin position="21"/>
        <end position="161"/>
    </location>
</feature>
<evidence type="ECO:0000256" key="1">
    <source>
        <dbReference type="SAM" id="SignalP"/>
    </source>
</evidence>
<evidence type="ECO:0000313" key="2">
    <source>
        <dbReference type="EMBL" id="PWK17468.1"/>
    </source>
</evidence>
<gene>
    <name evidence="2" type="ORF">LV89_04383</name>
</gene>
<evidence type="ECO:0008006" key="4">
    <source>
        <dbReference type="Google" id="ProtNLM"/>
    </source>
</evidence>
<keyword evidence="1" id="KW-0732">Signal</keyword>
<dbReference type="EMBL" id="QGGO01000035">
    <property type="protein sequence ID" value="PWK17468.1"/>
    <property type="molecule type" value="Genomic_DNA"/>
</dbReference>